<keyword evidence="3 4" id="KW-0964">Secreted</keyword>
<dbReference type="PANTHER" id="PTHR21495">
    <property type="entry name" value="NUCLEOPORIN-RELATED"/>
    <property type="match status" value="1"/>
</dbReference>
<dbReference type="OrthoDB" id="597458at2759"/>
<organism evidence="5 6">
    <name type="scientific">Rhynchospora breviuscula</name>
    <dbReference type="NCBI Taxonomy" id="2022672"/>
    <lineage>
        <taxon>Eukaryota</taxon>
        <taxon>Viridiplantae</taxon>
        <taxon>Streptophyta</taxon>
        <taxon>Embryophyta</taxon>
        <taxon>Tracheophyta</taxon>
        <taxon>Spermatophyta</taxon>
        <taxon>Magnoliopsida</taxon>
        <taxon>Liliopsida</taxon>
        <taxon>Poales</taxon>
        <taxon>Cyperaceae</taxon>
        <taxon>Cyperoideae</taxon>
        <taxon>Rhynchosporeae</taxon>
        <taxon>Rhynchospora</taxon>
    </lineage>
</organism>
<name>A0A9Q0HVU7_9POAL</name>
<dbReference type="Gene3D" id="2.40.480.10">
    <property type="entry name" value="Allene oxide cyclase-like"/>
    <property type="match status" value="1"/>
</dbReference>
<feature type="signal peptide" evidence="4">
    <location>
        <begin position="1"/>
        <end position="18"/>
    </location>
</feature>
<evidence type="ECO:0000313" key="5">
    <source>
        <dbReference type="EMBL" id="KAJ1700424.1"/>
    </source>
</evidence>
<dbReference type="InterPro" id="IPR004265">
    <property type="entry name" value="Dirigent"/>
</dbReference>
<dbReference type="GO" id="GO:0009699">
    <property type="term" value="P:phenylpropanoid biosynthetic process"/>
    <property type="evidence" value="ECO:0007669"/>
    <property type="project" value="UniProtKB-ARBA"/>
</dbReference>
<reference evidence="5" key="1">
    <citation type="journal article" date="2022" name="Cell">
        <title>Repeat-based holocentromeres influence genome architecture and karyotype evolution.</title>
        <authorList>
            <person name="Hofstatter P.G."/>
            <person name="Thangavel G."/>
            <person name="Lux T."/>
            <person name="Neumann P."/>
            <person name="Vondrak T."/>
            <person name="Novak P."/>
            <person name="Zhang M."/>
            <person name="Costa L."/>
            <person name="Castellani M."/>
            <person name="Scott A."/>
            <person name="Toegelov H."/>
            <person name="Fuchs J."/>
            <person name="Mata-Sucre Y."/>
            <person name="Dias Y."/>
            <person name="Vanzela A.L.L."/>
            <person name="Huettel B."/>
            <person name="Almeida C.C.S."/>
            <person name="Simkova H."/>
            <person name="Souza G."/>
            <person name="Pedrosa-Harand A."/>
            <person name="Macas J."/>
            <person name="Mayer K.F.X."/>
            <person name="Houben A."/>
            <person name="Marques A."/>
        </authorList>
    </citation>
    <scope>NUCLEOTIDE SEQUENCE</scope>
    <source>
        <strain evidence="5">RhyBre1mFocal</strain>
    </source>
</reference>
<evidence type="ECO:0000256" key="3">
    <source>
        <dbReference type="ARBA" id="ARBA00022525"/>
    </source>
</evidence>
<comment type="caution">
    <text evidence="5">The sequence shown here is derived from an EMBL/GenBank/DDBJ whole genome shotgun (WGS) entry which is preliminary data.</text>
</comment>
<protein>
    <recommendedName>
        <fullName evidence="4">Dirigent protein</fullName>
    </recommendedName>
</protein>
<dbReference type="Pfam" id="PF03018">
    <property type="entry name" value="Dirigent"/>
    <property type="match status" value="1"/>
</dbReference>
<evidence type="ECO:0000313" key="6">
    <source>
        <dbReference type="Proteomes" id="UP001151287"/>
    </source>
</evidence>
<keyword evidence="6" id="KW-1185">Reference proteome</keyword>
<dbReference type="InterPro" id="IPR044859">
    <property type="entry name" value="Allene_oxi_cyc_Dirigent"/>
</dbReference>
<proteinExistence type="inferred from homology"/>
<comment type="subcellular location">
    <subcellularLocation>
        <location evidence="4">Secreted</location>
        <location evidence="4">Extracellular space</location>
        <location evidence="4">Apoplast</location>
    </subcellularLocation>
</comment>
<dbReference type="EMBL" id="JAMQYH010000001">
    <property type="protein sequence ID" value="KAJ1700424.1"/>
    <property type="molecule type" value="Genomic_DNA"/>
</dbReference>
<comment type="function">
    <text evidence="4">Dirigent proteins impart stereoselectivity on the phenoxy radical-coupling reaction, yielding optically active lignans from two molecules of coniferyl alcohol in the biosynthesis of lignans, flavonolignans, and alkaloids and thus plays a central role in plant secondary metabolism.</text>
</comment>
<evidence type="ECO:0000256" key="2">
    <source>
        <dbReference type="ARBA" id="ARBA00011738"/>
    </source>
</evidence>
<feature type="chain" id="PRO_5040530269" description="Dirigent protein" evidence="4">
    <location>
        <begin position="19"/>
        <end position="196"/>
    </location>
</feature>
<comment type="similarity">
    <text evidence="1 4">Belongs to the plant dirigent protein family.</text>
</comment>
<evidence type="ECO:0000256" key="1">
    <source>
        <dbReference type="ARBA" id="ARBA00010746"/>
    </source>
</evidence>
<dbReference type="Proteomes" id="UP001151287">
    <property type="component" value="Unassembled WGS sequence"/>
</dbReference>
<accession>A0A9Q0HVU7</accession>
<dbReference type="GO" id="GO:0048046">
    <property type="term" value="C:apoplast"/>
    <property type="evidence" value="ECO:0007669"/>
    <property type="project" value="UniProtKB-SubCell"/>
</dbReference>
<gene>
    <name evidence="5" type="ORF">LUZ63_000203</name>
</gene>
<keyword evidence="4" id="KW-0052">Apoplast</keyword>
<comment type="subunit">
    <text evidence="2 4">Homodimer.</text>
</comment>
<dbReference type="AlphaFoldDB" id="A0A9Q0HVU7"/>
<sequence length="196" mass="22253">MAALPLFIFSLLVSTTIAIENLQNTQVIDVEERMTFRALPRQLTTHKQFYFHVYFHEIFYGPNNTTVTSARPNSDFPNFGEISIFDVPLWDSQDANKLIARAQGASIQSDQKTIAWHLSFNIVFELPELKGSTLMVMGRALQLTTPRQYAIVGGTGVFTLAQGTIYGRMLSSTDESLWIELKIFGEYYTSVENPKW</sequence>
<evidence type="ECO:0000256" key="4">
    <source>
        <dbReference type="RuleBase" id="RU363099"/>
    </source>
</evidence>
<keyword evidence="4" id="KW-0732">Signal</keyword>